<dbReference type="OrthoDB" id="1281429at2759"/>
<dbReference type="Proteomes" id="UP000824120">
    <property type="component" value="Chromosome 11"/>
</dbReference>
<dbReference type="SMART" id="SM00432">
    <property type="entry name" value="MADS"/>
    <property type="match status" value="1"/>
</dbReference>
<name>A0A9J5WPV9_SOLCO</name>
<reference evidence="7 8" key="1">
    <citation type="submission" date="2020-09" db="EMBL/GenBank/DDBJ databases">
        <title>De no assembly of potato wild relative species, Solanum commersonii.</title>
        <authorList>
            <person name="Cho K."/>
        </authorList>
    </citation>
    <scope>NUCLEOTIDE SEQUENCE [LARGE SCALE GENOMIC DNA]</scope>
    <source>
        <strain evidence="7">LZ3.2</strain>
        <tissue evidence="7">Leaf</tissue>
    </source>
</reference>
<keyword evidence="3" id="KW-0238">DNA-binding</keyword>
<dbReference type="SUPFAM" id="SSF55455">
    <property type="entry name" value="SRF-like"/>
    <property type="match status" value="1"/>
</dbReference>
<dbReference type="GO" id="GO:0005634">
    <property type="term" value="C:nucleus"/>
    <property type="evidence" value="ECO:0007669"/>
    <property type="project" value="UniProtKB-SubCell"/>
</dbReference>
<comment type="caution">
    <text evidence="7">The sequence shown here is derived from an EMBL/GenBank/DDBJ whole genome shotgun (WGS) entry which is preliminary data.</text>
</comment>
<evidence type="ECO:0000256" key="1">
    <source>
        <dbReference type="ARBA" id="ARBA00004123"/>
    </source>
</evidence>
<proteinExistence type="predicted"/>
<accession>A0A9J5WPV9</accession>
<dbReference type="GO" id="GO:0000981">
    <property type="term" value="F:DNA-binding transcription factor activity, RNA polymerase II-specific"/>
    <property type="evidence" value="ECO:0007669"/>
    <property type="project" value="TreeGrafter"/>
</dbReference>
<evidence type="ECO:0000256" key="3">
    <source>
        <dbReference type="ARBA" id="ARBA00023125"/>
    </source>
</evidence>
<dbReference type="EMBL" id="JACXVP010000011">
    <property type="protein sequence ID" value="KAG5577634.1"/>
    <property type="molecule type" value="Genomic_DNA"/>
</dbReference>
<feature type="domain" description="MADS-box" evidence="6">
    <location>
        <begin position="5"/>
        <end position="65"/>
    </location>
</feature>
<organism evidence="7 8">
    <name type="scientific">Solanum commersonii</name>
    <name type="common">Commerson's wild potato</name>
    <name type="synonym">Commerson's nightshade</name>
    <dbReference type="NCBI Taxonomy" id="4109"/>
    <lineage>
        <taxon>Eukaryota</taxon>
        <taxon>Viridiplantae</taxon>
        <taxon>Streptophyta</taxon>
        <taxon>Embryophyta</taxon>
        <taxon>Tracheophyta</taxon>
        <taxon>Spermatophyta</taxon>
        <taxon>Magnoliopsida</taxon>
        <taxon>eudicotyledons</taxon>
        <taxon>Gunneridae</taxon>
        <taxon>Pentapetalae</taxon>
        <taxon>asterids</taxon>
        <taxon>lamiids</taxon>
        <taxon>Solanales</taxon>
        <taxon>Solanaceae</taxon>
        <taxon>Solanoideae</taxon>
        <taxon>Solaneae</taxon>
        <taxon>Solanum</taxon>
    </lineage>
</organism>
<evidence type="ECO:0000259" key="6">
    <source>
        <dbReference type="PROSITE" id="PS50066"/>
    </source>
</evidence>
<dbReference type="PROSITE" id="PS50066">
    <property type="entry name" value="MADS_BOX_2"/>
    <property type="match status" value="1"/>
</dbReference>
<evidence type="ECO:0000256" key="5">
    <source>
        <dbReference type="ARBA" id="ARBA00023242"/>
    </source>
</evidence>
<dbReference type="InterPro" id="IPR002100">
    <property type="entry name" value="TF_MADSbox"/>
</dbReference>
<keyword evidence="4" id="KW-0804">Transcription</keyword>
<evidence type="ECO:0000313" key="7">
    <source>
        <dbReference type="EMBL" id="KAG5577634.1"/>
    </source>
</evidence>
<dbReference type="GO" id="GO:0000978">
    <property type="term" value="F:RNA polymerase II cis-regulatory region sequence-specific DNA binding"/>
    <property type="evidence" value="ECO:0007669"/>
    <property type="project" value="TreeGrafter"/>
</dbReference>
<keyword evidence="8" id="KW-1185">Reference proteome</keyword>
<dbReference type="PRINTS" id="PR00404">
    <property type="entry name" value="MADSDOMAIN"/>
</dbReference>
<gene>
    <name evidence="7" type="ORF">H5410_057768</name>
</gene>
<dbReference type="PANTHER" id="PTHR11945">
    <property type="entry name" value="MADS BOX PROTEIN"/>
    <property type="match status" value="1"/>
</dbReference>
<keyword evidence="5" id="KW-0539">Nucleus</keyword>
<evidence type="ECO:0000256" key="2">
    <source>
        <dbReference type="ARBA" id="ARBA00023015"/>
    </source>
</evidence>
<dbReference type="Gene3D" id="3.40.1810.10">
    <property type="entry name" value="Transcription factor, MADS-box"/>
    <property type="match status" value="1"/>
</dbReference>
<keyword evidence="2" id="KW-0805">Transcription regulation</keyword>
<protein>
    <recommendedName>
        <fullName evidence="6">MADS-box domain-containing protein</fullName>
    </recommendedName>
</protein>
<evidence type="ECO:0000313" key="8">
    <source>
        <dbReference type="Proteomes" id="UP000824120"/>
    </source>
</evidence>
<dbReference type="Pfam" id="PF00319">
    <property type="entry name" value="SRF-TF"/>
    <property type="match status" value="1"/>
</dbReference>
<dbReference type="AlphaFoldDB" id="A0A9J5WPV9"/>
<dbReference type="FunFam" id="3.40.1810.10:FF:000006">
    <property type="entry name" value="Agamous-like MADS-box protein AGL62"/>
    <property type="match status" value="1"/>
</dbReference>
<sequence>MRRPNGRRRVEMARIPNQSNLQVTFSKRRDGVFKKATELSTLCGADVVVVVFSPSNKPYSCGHPSVESIMNRFLGGNPPTDTDAPNPIVIAHQNANTDEINRKLNRLEISLEREKKYGEALQASRKEPPIEKLSSFDLKNLCKALEAADEEIERVVSIKKERGFEFPYQTIGSAFAPLRVTEHSLSNSDEGPSGSNE</sequence>
<comment type="subcellular location">
    <subcellularLocation>
        <location evidence="1">Nucleus</location>
    </subcellularLocation>
</comment>
<dbReference type="InterPro" id="IPR036879">
    <property type="entry name" value="TF_MADSbox_sf"/>
</dbReference>
<dbReference type="GO" id="GO:0046983">
    <property type="term" value="F:protein dimerization activity"/>
    <property type="evidence" value="ECO:0007669"/>
    <property type="project" value="InterPro"/>
</dbReference>
<dbReference type="PANTHER" id="PTHR11945:SF752">
    <property type="entry name" value="MADS-BOX DOMAIN-CONTAINING PROTEIN"/>
    <property type="match status" value="1"/>
</dbReference>
<evidence type="ECO:0000256" key="4">
    <source>
        <dbReference type="ARBA" id="ARBA00023163"/>
    </source>
</evidence>